<gene>
    <name evidence="1" type="ORF">CEXT_617021</name>
</gene>
<keyword evidence="2" id="KW-1185">Reference proteome</keyword>
<name>A0AAV4XQA9_CAEEX</name>
<dbReference type="Proteomes" id="UP001054945">
    <property type="component" value="Unassembled WGS sequence"/>
</dbReference>
<dbReference type="EMBL" id="BPLR01018153">
    <property type="protein sequence ID" value="GIY97345.1"/>
    <property type="molecule type" value="Genomic_DNA"/>
</dbReference>
<sequence length="84" mass="10051">MFLSHFSFNKKVNILRHHSCCKRCSFPLEVFHVVGPFIRHHQQKRITEDDERIFFVGILEYYSVLRMRAPPRRVGLKSKTVECC</sequence>
<reference evidence="1 2" key="1">
    <citation type="submission" date="2021-06" db="EMBL/GenBank/DDBJ databases">
        <title>Caerostris extrusa draft genome.</title>
        <authorList>
            <person name="Kono N."/>
            <person name="Arakawa K."/>
        </authorList>
    </citation>
    <scope>NUCLEOTIDE SEQUENCE [LARGE SCALE GENOMIC DNA]</scope>
</reference>
<comment type="caution">
    <text evidence="1">The sequence shown here is derived from an EMBL/GenBank/DDBJ whole genome shotgun (WGS) entry which is preliminary data.</text>
</comment>
<protein>
    <submittedName>
        <fullName evidence="1">Uncharacterized protein</fullName>
    </submittedName>
</protein>
<dbReference type="AlphaFoldDB" id="A0AAV4XQA9"/>
<accession>A0AAV4XQA9</accession>
<proteinExistence type="predicted"/>
<evidence type="ECO:0000313" key="2">
    <source>
        <dbReference type="Proteomes" id="UP001054945"/>
    </source>
</evidence>
<organism evidence="1 2">
    <name type="scientific">Caerostris extrusa</name>
    <name type="common">Bark spider</name>
    <name type="synonym">Caerostris bankana</name>
    <dbReference type="NCBI Taxonomy" id="172846"/>
    <lineage>
        <taxon>Eukaryota</taxon>
        <taxon>Metazoa</taxon>
        <taxon>Ecdysozoa</taxon>
        <taxon>Arthropoda</taxon>
        <taxon>Chelicerata</taxon>
        <taxon>Arachnida</taxon>
        <taxon>Araneae</taxon>
        <taxon>Araneomorphae</taxon>
        <taxon>Entelegynae</taxon>
        <taxon>Araneoidea</taxon>
        <taxon>Araneidae</taxon>
        <taxon>Caerostris</taxon>
    </lineage>
</organism>
<evidence type="ECO:0000313" key="1">
    <source>
        <dbReference type="EMBL" id="GIY97345.1"/>
    </source>
</evidence>